<accession>A0ABZ3F2W2</accession>
<name>A0ABZ3F2W2_9FIRM</name>
<evidence type="ECO:0000313" key="2">
    <source>
        <dbReference type="Proteomes" id="UP001451571"/>
    </source>
</evidence>
<sequence>MSFIDELNKNTKTPEQVADEKWEAEKEIISNCAYRDYFGIKQALINEAQNGKYSLISNNKKCVSAKYECSYLRECIKKTCSSNPTGRIGTSNYKSNERVDYKIERYKQYNCYIDTIKNFAVKDNIKIEPSFYELGILSKETRISMPYTYKGYGVITHKIKVYLSCSIEY</sequence>
<dbReference type="Proteomes" id="UP001451571">
    <property type="component" value="Chromosome"/>
</dbReference>
<reference evidence="1 2" key="1">
    <citation type="submission" date="2024-02" db="EMBL/GenBank/DDBJ databases">
        <title>Bacterial strain from lacustrine sediment.</title>
        <authorList>
            <person name="Petit C."/>
            <person name="Fadhlaoui K."/>
        </authorList>
    </citation>
    <scope>NUCLEOTIDE SEQUENCE [LARGE SCALE GENOMIC DNA]</scope>
    <source>
        <strain evidence="1 2">IPX-CK</strain>
    </source>
</reference>
<protein>
    <submittedName>
        <fullName evidence="1">Uncharacterized protein</fullName>
    </submittedName>
</protein>
<dbReference type="EMBL" id="CP146256">
    <property type="protein sequence ID" value="XAH75811.1"/>
    <property type="molecule type" value="Genomic_DNA"/>
</dbReference>
<gene>
    <name evidence="1" type="ORF">V6984_08675</name>
</gene>
<evidence type="ECO:0000313" key="1">
    <source>
        <dbReference type="EMBL" id="XAH75811.1"/>
    </source>
</evidence>
<keyword evidence="2" id="KW-1185">Reference proteome</keyword>
<dbReference type="RefSeq" id="WP_342759385.1">
    <property type="nucleotide sequence ID" value="NZ_CP146256.1"/>
</dbReference>
<proteinExistence type="predicted"/>
<organism evidence="1 2">
    <name type="scientific">Kineothrix sedimenti</name>
    <dbReference type="NCBI Taxonomy" id="3123317"/>
    <lineage>
        <taxon>Bacteria</taxon>
        <taxon>Bacillati</taxon>
        <taxon>Bacillota</taxon>
        <taxon>Clostridia</taxon>
        <taxon>Lachnospirales</taxon>
        <taxon>Lachnospiraceae</taxon>
        <taxon>Kineothrix</taxon>
    </lineage>
</organism>